<sequence length="93" mass="10458">NDHRSDDRGKGPIVAKQPQARENRVVLDTLNARVVVEETNEIDWCDKCFLPHPPCEANQQLEEVDDDDNTDDACMVDFSRSSQQGVTSTEVIT</sequence>
<evidence type="ECO:0000313" key="2">
    <source>
        <dbReference type="EMBL" id="KAH9289859.1"/>
    </source>
</evidence>
<dbReference type="EMBL" id="JAHRHJ020003813">
    <property type="protein sequence ID" value="KAH9289859.1"/>
    <property type="molecule type" value="Genomic_DNA"/>
</dbReference>
<feature type="non-terminal residue" evidence="2">
    <location>
        <position position="1"/>
    </location>
</feature>
<name>A0AA38C2I1_TAXCH</name>
<feature type="region of interest" description="Disordered" evidence="1">
    <location>
        <begin position="1"/>
        <end position="20"/>
    </location>
</feature>
<evidence type="ECO:0000256" key="1">
    <source>
        <dbReference type="SAM" id="MobiDB-lite"/>
    </source>
</evidence>
<feature type="non-terminal residue" evidence="2">
    <location>
        <position position="93"/>
    </location>
</feature>
<gene>
    <name evidence="2" type="ORF">KI387_033976</name>
</gene>
<protein>
    <submittedName>
        <fullName evidence="2">Uncharacterized protein</fullName>
    </submittedName>
</protein>
<evidence type="ECO:0000313" key="3">
    <source>
        <dbReference type="Proteomes" id="UP000824469"/>
    </source>
</evidence>
<keyword evidence="3" id="KW-1185">Reference proteome</keyword>
<feature type="compositionally biased region" description="Basic and acidic residues" evidence="1">
    <location>
        <begin position="1"/>
        <end position="10"/>
    </location>
</feature>
<comment type="caution">
    <text evidence="2">The sequence shown here is derived from an EMBL/GenBank/DDBJ whole genome shotgun (WGS) entry which is preliminary data.</text>
</comment>
<reference evidence="2 3" key="1">
    <citation type="journal article" date="2021" name="Nat. Plants">
        <title>The Taxus genome provides insights into paclitaxel biosynthesis.</title>
        <authorList>
            <person name="Xiong X."/>
            <person name="Gou J."/>
            <person name="Liao Q."/>
            <person name="Li Y."/>
            <person name="Zhou Q."/>
            <person name="Bi G."/>
            <person name="Li C."/>
            <person name="Du R."/>
            <person name="Wang X."/>
            <person name="Sun T."/>
            <person name="Guo L."/>
            <person name="Liang H."/>
            <person name="Lu P."/>
            <person name="Wu Y."/>
            <person name="Zhang Z."/>
            <person name="Ro D.K."/>
            <person name="Shang Y."/>
            <person name="Huang S."/>
            <person name="Yan J."/>
        </authorList>
    </citation>
    <scope>NUCLEOTIDE SEQUENCE [LARGE SCALE GENOMIC DNA]</scope>
    <source>
        <strain evidence="2">Ta-2019</strain>
    </source>
</reference>
<dbReference type="AlphaFoldDB" id="A0AA38C2I1"/>
<proteinExistence type="predicted"/>
<dbReference type="Proteomes" id="UP000824469">
    <property type="component" value="Unassembled WGS sequence"/>
</dbReference>
<accession>A0AA38C2I1</accession>
<organism evidence="2 3">
    <name type="scientific">Taxus chinensis</name>
    <name type="common">Chinese yew</name>
    <name type="synonym">Taxus wallichiana var. chinensis</name>
    <dbReference type="NCBI Taxonomy" id="29808"/>
    <lineage>
        <taxon>Eukaryota</taxon>
        <taxon>Viridiplantae</taxon>
        <taxon>Streptophyta</taxon>
        <taxon>Embryophyta</taxon>
        <taxon>Tracheophyta</taxon>
        <taxon>Spermatophyta</taxon>
        <taxon>Pinopsida</taxon>
        <taxon>Pinidae</taxon>
        <taxon>Conifers II</taxon>
        <taxon>Cupressales</taxon>
        <taxon>Taxaceae</taxon>
        <taxon>Taxus</taxon>
    </lineage>
</organism>